<keyword evidence="3 6" id="KW-0812">Transmembrane</keyword>
<evidence type="ECO:0000256" key="6">
    <source>
        <dbReference type="SAM" id="Phobius"/>
    </source>
</evidence>
<dbReference type="Pfam" id="PF00892">
    <property type="entry name" value="EamA"/>
    <property type="match status" value="2"/>
</dbReference>
<dbReference type="EMBL" id="CP059851">
    <property type="protein sequence ID" value="QMW22903.1"/>
    <property type="molecule type" value="Genomic_DNA"/>
</dbReference>
<sequence length="297" mass="31885">MLASLPPHIRGPLWMVVACFAFAGLWVLIRLISEELHPFAVVVWRNFMGLLWLAPMLLLTPGLLRMERFLGHVRRASSGIIATFATFYAVANAPLATVLSINYTAPLFATIGAVLFLGERIHRTRIIALLVGFAGMLLVLRPGAAALDLPIIAAIVSALATAFSMVAIKALTGQDDPRAVAAWSFILTTPVSFLLAIPVWTWPQPHLWPLLVALGACAAAGQLALAQAFAAADAGAVMPYDFVRFGLITLAGILLFRERYDVFTLAGGAIILSATIFLAVREREVKSRNATASSPDT</sequence>
<dbReference type="AlphaFoldDB" id="A0A7G5IHR1"/>
<evidence type="ECO:0000313" key="8">
    <source>
        <dbReference type="EMBL" id="QMW22903.1"/>
    </source>
</evidence>
<evidence type="ECO:0000256" key="1">
    <source>
        <dbReference type="ARBA" id="ARBA00004141"/>
    </source>
</evidence>
<feature type="transmembrane region" description="Helical" evidence="6">
    <location>
        <begin position="101"/>
        <end position="118"/>
    </location>
</feature>
<feature type="domain" description="EamA" evidence="7">
    <location>
        <begin position="151"/>
        <end position="278"/>
    </location>
</feature>
<feature type="transmembrane region" description="Helical" evidence="6">
    <location>
        <begin position="180"/>
        <end position="200"/>
    </location>
</feature>
<feature type="transmembrane region" description="Helical" evidence="6">
    <location>
        <begin position="237"/>
        <end position="256"/>
    </location>
</feature>
<feature type="transmembrane region" description="Helical" evidence="6">
    <location>
        <begin position="206"/>
        <end position="225"/>
    </location>
</feature>
<name>A0A7G5IHR1_9SPHN</name>
<evidence type="ECO:0000256" key="3">
    <source>
        <dbReference type="ARBA" id="ARBA00022692"/>
    </source>
</evidence>
<evidence type="ECO:0000256" key="4">
    <source>
        <dbReference type="ARBA" id="ARBA00022989"/>
    </source>
</evidence>
<organism evidence="8 9">
    <name type="scientific">Sandaracinobacteroides saxicola</name>
    <dbReference type="NCBI Taxonomy" id="2759707"/>
    <lineage>
        <taxon>Bacteria</taxon>
        <taxon>Pseudomonadati</taxon>
        <taxon>Pseudomonadota</taxon>
        <taxon>Alphaproteobacteria</taxon>
        <taxon>Sphingomonadales</taxon>
        <taxon>Sphingosinicellaceae</taxon>
        <taxon>Sandaracinobacteroides</taxon>
    </lineage>
</organism>
<dbReference type="KEGG" id="sand:H3309_16675"/>
<evidence type="ECO:0000259" key="7">
    <source>
        <dbReference type="Pfam" id="PF00892"/>
    </source>
</evidence>
<proteinExistence type="inferred from homology"/>
<evidence type="ECO:0000256" key="5">
    <source>
        <dbReference type="ARBA" id="ARBA00023136"/>
    </source>
</evidence>
<comment type="subcellular location">
    <subcellularLocation>
        <location evidence="1">Membrane</location>
        <topology evidence="1">Multi-pass membrane protein</topology>
    </subcellularLocation>
</comment>
<dbReference type="InterPro" id="IPR037185">
    <property type="entry name" value="EmrE-like"/>
</dbReference>
<reference evidence="8 9" key="1">
    <citation type="submission" date="2020-07" db="EMBL/GenBank/DDBJ databases">
        <title>Complete genome sequence for Sandaracinobacter sp. M6.</title>
        <authorList>
            <person name="Tang Y."/>
            <person name="Liu Q."/>
            <person name="Guo Z."/>
            <person name="Lei P."/>
            <person name="Huang B."/>
        </authorList>
    </citation>
    <scope>NUCLEOTIDE SEQUENCE [LARGE SCALE GENOMIC DNA]</scope>
    <source>
        <strain evidence="8 9">M6</strain>
    </source>
</reference>
<feature type="transmembrane region" description="Helical" evidence="6">
    <location>
        <begin position="76"/>
        <end position="95"/>
    </location>
</feature>
<dbReference type="PANTHER" id="PTHR22911">
    <property type="entry name" value="ACYL-MALONYL CONDENSING ENZYME-RELATED"/>
    <property type="match status" value="1"/>
</dbReference>
<protein>
    <submittedName>
        <fullName evidence="8">DMT family transporter</fullName>
    </submittedName>
</protein>
<dbReference type="GO" id="GO:0016020">
    <property type="term" value="C:membrane"/>
    <property type="evidence" value="ECO:0007669"/>
    <property type="project" value="UniProtKB-SubCell"/>
</dbReference>
<feature type="transmembrane region" description="Helical" evidence="6">
    <location>
        <begin position="44"/>
        <end position="64"/>
    </location>
</feature>
<keyword evidence="9" id="KW-1185">Reference proteome</keyword>
<dbReference type="Proteomes" id="UP000515292">
    <property type="component" value="Chromosome"/>
</dbReference>
<feature type="domain" description="EamA" evidence="7">
    <location>
        <begin position="10"/>
        <end position="140"/>
    </location>
</feature>
<comment type="similarity">
    <text evidence="2">Belongs to the drug/metabolite transporter (DMT) superfamily. 10 TMS drug/metabolite exporter (DME) (TC 2.A.7.3) family.</text>
</comment>
<evidence type="ECO:0000313" key="9">
    <source>
        <dbReference type="Proteomes" id="UP000515292"/>
    </source>
</evidence>
<feature type="transmembrane region" description="Helical" evidence="6">
    <location>
        <begin position="125"/>
        <end position="143"/>
    </location>
</feature>
<keyword evidence="4 6" id="KW-1133">Transmembrane helix</keyword>
<gene>
    <name evidence="8" type="ORF">H3309_16675</name>
</gene>
<feature type="transmembrane region" description="Helical" evidence="6">
    <location>
        <begin position="262"/>
        <end position="280"/>
    </location>
</feature>
<dbReference type="PANTHER" id="PTHR22911:SF6">
    <property type="entry name" value="SOLUTE CARRIER FAMILY 35 MEMBER G1"/>
    <property type="match status" value="1"/>
</dbReference>
<dbReference type="SUPFAM" id="SSF103481">
    <property type="entry name" value="Multidrug resistance efflux transporter EmrE"/>
    <property type="match status" value="2"/>
</dbReference>
<dbReference type="InterPro" id="IPR000620">
    <property type="entry name" value="EamA_dom"/>
</dbReference>
<keyword evidence="5 6" id="KW-0472">Membrane</keyword>
<evidence type="ECO:0000256" key="2">
    <source>
        <dbReference type="ARBA" id="ARBA00009853"/>
    </source>
</evidence>
<feature type="transmembrane region" description="Helical" evidence="6">
    <location>
        <begin position="149"/>
        <end position="168"/>
    </location>
</feature>
<feature type="transmembrane region" description="Helical" evidence="6">
    <location>
        <begin position="12"/>
        <end position="32"/>
    </location>
</feature>
<accession>A0A7G5IHR1</accession>
<dbReference type="RefSeq" id="WP_182296231.1">
    <property type="nucleotide sequence ID" value="NZ_CP059851.1"/>
</dbReference>